<dbReference type="GO" id="GO:0005730">
    <property type="term" value="C:nucleolus"/>
    <property type="evidence" value="ECO:0007669"/>
    <property type="project" value="TreeGrafter"/>
</dbReference>
<proteinExistence type="predicted"/>
<organism evidence="1 2">
    <name type="scientific">Cryptosporidium ubiquitum</name>
    <dbReference type="NCBI Taxonomy" id="857276"/>
    <lineage>
        <taxon>Eukaryota</taxon>
        <taxon>Sar</taxon>
        <taxon>Alveolata</taxon>
        <taxon>Apicomplexa</taxon>
        <taxon>Conoidasida</taxon>
        <taxon>Coccidia</taxon>
        <taxon>Eucoccidiorida</taxon>
        <taxon>Eimeriorina</taxon>
        <taxon>Cryptosporidiidae</taxon>
        <taxon>Cryptosporidium</taxon>
    </lineage>
</organism>
<dbReference type="PANTHER" id="PTHR13282">
    <property type="entry name" value="PROTEIN FAM32A"/>
    <property type="match status" value="1"/>
</dbReference>
<dbReference type="AlphaFoldDB" id="A0A1J4MBW4"/>
<gene>
    <name evidence="1" type="ORF">cubi_00521</name>
</gene>
<evidence type="ECO:0000313" key="2">
    <source>
        <dbReference type="Proteomes" id="UP000186176"/>
    </source>
</evidence>
<name>A0A1J4MBW4_9CRYT</name>
<comment type="caution">
    <text evidence="1">The sequence shown here is derived from an EMBL/GenBank/DDBJ whole genome shotgun (WGS) entry which is preliminary data.</text>
</comment>
<dbReference type="RefSeq" id="XP_028873333.1">
    <property type="nucleotide sequence ID" value="XM_029017535.1"/>
</dbReference>
<evidence type="ECO:0000313" key="1">
    <source>
        <dbReference type="EMBL" id="OII71714.1"/>
    </source>
</evidence>
<sequence length="143" mass="16084">MSRGELEEIDSSYSNVKKKPIKLLKHKNSNLKLGINDSKKNVVGQTIKLTCDHKCKKNNSECSSHPSDLNSDAIPIASNSFVGESETTGYTKAELLHKEVQRKRIQKQIESRASLTHRQRVSKFNEKLSMLPEHFDIPKVGPG</sequence>
<dbReference type="GeneID" id="39977314"/>
<dbReference type="PANTHER" id="PTHR13282:SF6">
    <property type="entry name" value="PROTEIN FAM32A"/>
    <property type="match status" value="1"/>
</dbReference>
<protein>
    <submittedName>
        <fullName evidence="1">Uncharacterized protein</fullName>
    </submittedName>
</protein>
<keyword evidence="2" id="KW-1185">Reference proteome</keyword>
<reference evidence="1 2" key="1">
    <citation type="submission" date="2016-10" db="EMBL/GenBank/DDBJ databases">
        <title>Reductive evolution of mitochondrial metabolism and differential evolution of invasion-related proteins in Cryptosporidium.</title>
        <authorList>
            <person name="Liu S."/>
            <person name="Roellig D.M."/>
            <person name="Guo Y."/>
            <person name="Li N."/>
            <person name="Frace M.A."/>
            <person name="Tang K."/>
            <person name="Zhang L."/>
            <person name="Feng Y."/>
            <person name="Xiao L."/>
        </authorList>
    </citation>
    <scope>NUCLEOTIDE SEQUENCE [LARGE SCALE GENOMIC DNA]</scope>
    <source>
        <strain evidence="1">39726</strain>
    </source>
</reference>
<dbReference type="Proteomes" id="UP000186176">
    <property type="component" value="Unassembled WGS sequence"/>
</dbReference>
<dbReference type="OrthoDB" id="205403at2759"/>
<dbReference type="InterPro" id="IPR013865">
    <property type="entry name" value="FAM32A"/>
</dbReference>
<accession>A0A1J4MBW4</accession>
<dbReference type="EMBL" id="LRBP01000027">
    <property type="protein sequence ID" value="OII71714.1"/>
    <property type="molecule type" value="Genomic_DNA"/>
</dbReference>
<dbReference type="VEuPathDB" id="CryptoDB:cubi_00521"/>